<evidence type="ECO:0000313" key="1">
    <source>
        <dbReference type="EMBL" id="JAE13614.1"/>
    </source>
</evidence>
<reference evidence="1" key="2">
    <citation type="journal article" date="2015" name="Data Brief">
        <title>Shoot transcriptome of the giant reed, Arundo donax.</title>
        <authorList>
            <person name="Barrero R.A."/>
            <person name="Guerrero F.D."/>
            <person name="Moolhuijzen P."/>
            <person name="Goolsby J.A."/>
            <person name="Tidwell J."/>
            <person name="Bellgard S.E."/>
            <person name="Bellgard M.I."/>
        </authorList>
    </citation>
    <scope>NUCLEOTIDE SEQUENCE</scope>
    <source>
        <tissue evidence="1">Shoot tissue taken approximately 20 cm above the soil surface</tissue>
    </source>
</reference>
<dbReference type="EMBL" id="GBRH01184282">
    <property type="protein sequence ID" value="JAE13614.1"/>
    <property type="molecule type" value="Transcribed_RNA"/>
</dbReference>
<accession>A0A0A9FQX2</accession>
<protein>
    <submittedName>
        <fullName evidence="1">Uncharacterized protein</fullName>
    </submittedName>
</protein>
<sequence>MLRASMCFFSLSKAIFMLLYGICSDASDMC</sequence>
<reference evidence="1" key="1">
    <citation type="submission" date="2014-09" db="EMBL/GenBank/DDBJ databases">
        <authorList>
            <person name="Magalhaes I.L.F."/>
            <person name="Oliveira U."/>
            <person name="Santos F.R."/>
            <person name="Vidigal T.H.D.A."/>
            <person name="Brescovit A.D."/>
            <person name="Santos A.J."/>
        </authorList>
    </citation>
    <scope>NUCLEOTIDE SEQUENCE</scope>
    <source>
        <tissue evidence="1">Shoot tissue taken approximately 20 cm above the soil surface</tissue>
    </source>
</reference>
<proteinExistence type="predicted"/>
<name>A0A0A9FQX2_ARUDO</name>
<organism evidence="1">
    <name type="scientific">Arundo donax</name>
    <name type="common">Giant reed</name>
    <name type="synonym">Donax arundinaceus</name>
    <dbReference type="NCBI Taxonomy" id="35708"/>
    <lineage>
        <taxon>Eukaryota</taxon>
        <taxon>Viridiplantae</taxon>
        <taxon>Streptophyta</taxon>
        <taxon>Embryophyta</taxon>
        <taxon>Tracheophyta</taxon>
        <taxon>Spermatophyta</taxon>
        <taxon>Magnoliopsida</taxon>
        <taxon>Liliopsida</taxon>
        <taxon>Poales</taxon>
        <taxon>Poaceae</taxon>
        <taxon>PACMAD clade</taxon>
        <taxon>Arundinoideae</taxon>
        <taxon>Arundineae</taxon>
        <taxon>Arundo</taxon>
    </lineage>
</organism>
<dbReference type="AlphaFoldDB" id="A0A0A9FQX2"/>